<dbReference type="AlphaFoldDB" id="A0A1G6VFX0"/>
<reference evidence="1 2" key="1">
    <citation type="submission" date="2016-10" db="EMBL/GenBank/DDBJ databases">
        <authorList>
            <person name="de Groot N.N."/>
        </authorList>
    </citation>
    <scope>NUCLEOTIDE SEQUENCE [LARGE SCALE GENOMIC DNA]</scope>
    <source>
        <strain evidence="1 2">DSM 16957</strain>
    </source>
</reference>
<protein>
    <submittedName>
        <fullName evidence="1">Uncharacterized protein</fullName>
    </submittedName>
</protein>
<evidence type="ECO:0000313" key="2">
    <source>
        <dbReference type="Proteomes" id="UP000199603"/>
    </source>
</evidence>
<name>A0A1G6VFX0_9GAMM</name>
<evidence type="ECO:0000313" key="1">
    <source>
        <dbReference type="EMBL" id="SDD51917.1"/>
    </source>
</evidence>
<gene>
    <name evidence="1" type="ORF">SAMN04488509_10336</name>
</gene>
<proteinExistence type="predicted"/>
<organism evidence="1 2">
    <name type="scientific">Aquimonas voraii</name>
    <dbReference type="NCBI Taxonomy" id="265719"/>
    <lineage>
        <taxon>Bacteria</taxon>
        <taxon>Pseudomonadati</taxon>
        <taxon>Pseudomonadota</taxon>
        <taxon>Gammaproteobacteria</taxon>
        <taxon>Lysobacterales</taxon>
        <taxon>Lysobacteraceae</taxon>
        <taxon>Aquimonas</taxon>
    </lineage>
</organism>
<accession>A0A1G6VFX0</accession>
<sequence>MTREARGAQRPIDASSPGVLAVCDVGAVEHPRIRVFADGFESAL</sequence>
<dbReference type="Proteomes" id="UP000199603">
    <property type="component" value="Unassembled WGS sequence"/>
</dbReference>
<dbReference type="STRING" id="265719.SAMN04488509_10336"/>
<dbReference type="EMBL" id="FNAG01000003">
    <property type="protein sequence ID" value="SDD51917.1"/>
    <property type="molecule type" value="Genomic_DNA"/>
</dbReference>
<dbReference type="RefSeq" id="WP_281187116.1">
    <property type="nucleotide sequence ID" value="NZ_FNAG01000003.1"/>
</dbReference>
<keyword evidence="2" id="KW-1185">Reference proteome</keyword>